<dbReference type="GO" id="GO:0005853">
    <property type="term" value="C:eukaryotic translation elongation factor 1 complex"/>
    <property type="evidence" value="ECO:0007669"/>
    <property type="project" value="InterPro"/>
</dbReference>
<dbReference type="EMBL" id="CAJNOJ010000267">
    <property type="protein sequence ID" value="CAF1354538.1"/>
    <property type="molecule type" value="Genomic_DNA"/>
</dbReference>
<dbReference type="Proteomes" id="UP000663852">
    <property type="component" value="Unassembled WGS sequence"/>
</dbReference>
<keyword evidence="2" id="KW-0251">Elongation factor</keyword>
<dbReference type="Proteomes" id="UP000663828">
    <property type="component" value="Unassembled WGS sequence"/>
</dbReference>
<dbReference type="PANTHER" id="PTHR11595">
    <property type="entry name" value="EF-HAND AND COILED-COIL DOMAIN-CONTAINING FAMILY MEMBER"/>
    <property type="match status" value="1"/>
</dbReference>
<dbReference type="AlphaFoldDB" id="A0A815R3L6"/>
<evidence type="ECO:0000313" key="7">
    <source>
        <dbReference type="Proteomes" id="UP000663828"/>
    </source>
</evidence>
<proteinExistence type="inferred from homology"/>
<evidence type="ECO:0000256" key="1">
    <source>
        <dbReference type="ARBA" id="ARBA00007411"/>
    </source>
</evidence>
<dbReference type="InterPro" id="IPR014038">
    <property type="entry name" value="EF1B_bsu/dsu_GNE"/>
</dbReference>
<dbReference type="SUPFAM" id="SSF54984">
    <property type="entry name" value="eEF-1beta-like"/>
    <property type="match status" value="1"/>
</dbReference>
<dbReference type="GO" id="GO:0005829">
    <property type="term" value="C:cytosol"/>
    <property type="evidence" value="ECO:0007669"/>
    <property type="project" value="TreeGrafter"/>
</dbReference>
<organism evidence="6 7">
    <name type="scientific">Adineta ricciae</name>
    <name type="common">Rotifer</name>
    <dbReference type="NCBI Taxonomy" id="249248"/>
    <lineage>
        <taxon>Eukaryota</taxon>
        <taxon>Metazoa</taxon>
        <taxon>Spiralia</taxon>
        <taxon>Gnathifera</taxon>
        <taxon>Rotifera</taxon>
        <taxon>Eurotatoria</taxon>
        <taxon>Bdelloidea</taxon>
        <taxon>Adinetida</taxon>
        <taxon>Adinetidae</taxon>
        <taxon>Adineta</taxon>
    </lineage>
</organism>
<keyword evidence="3" id="KW-0648">Protein biosynthesis</keyword>
<dbReference type="FunFam" id="3.30.70.60:FF:000001">
    <property type="entry name" value="Elongation factor 1-beta 1 like"/>
    <property type="match status" value="1"/>
</dbReference>
<dbReference type="CDD" id="cd00292">
    <property type="entry name" value="EF1B"/>
    <property type="match status" value="1"/>
</dbReference>
<evidence type="ECO:0000313" key="5">
    <source>
        <dbReference type="EMBL" id="CAF1354538.1"/>
    </source>
</evidence>
<feature type="domain" description="Translation elongation factor EF1B beta/delta subunit guanine nucleotide exchange" evidence="4">
    <location>
        <begin position="122"/>
        <end position="208"/>
    </location>
</feature>
<evidence type="ECO:0000256" key="2">
    <source>
        <dbReference type="ARBA" id="ARBA00022768"/>
    </source>
</evidence>
<reference evidence="6" key="1">
    <citation type="submission" date="2021-02" db="EMBL/GenBank/DDBJ databases">
        <authorList>
            <person name="Nowell W R."/>
        </authorList>
    </citation>
    <scope>NUCLEOTIDE SEQUENCE</scope>
</reference>
<gene>
    <name evidence="5" type="ORF">EDS130_LOCUS33472</name>
    <name evidence="6" type="ORF">XAT740_LOCUS38019</name>
</gene>
<accession>A0A815R3L6</accession>
<dbReference type="EMBL" id="CAJNOR010004059">
    <property type="protein sequence ID" value="CAF1471681.1"/>
    <property type="molecule type" value="Genomic_DNA"/>
</dbReference>
<sequence>MNFGDLQSRDGLLSLSKFLVDKSYISGYRPTQEDLTVFEAVKQLPSADFENARRWYKHIASFNDEEKQQFEDVPVEKTGTGTDNDDDFDVFASDDEEESELKRQRLDAYKKEKANKPVEIAKSSIVLDVKPWDDETNMEELEEHVRSVELDGLLWGASQFIPLAYGIRALQITCVVEDEKVGTDMLEEHITAFKDHVQSVDIASFRKI</sequence>
<evidence type="ECO:0000313" key="6">
    <source>
        <dbReference type="EMBL" id="CAF1471681.1"/>
    </source>
</evidence>
<dbReference type="PANTHER" id="PTHR11595:SF21">
    <property type="entry name" value="ELONGATION FACTOR 1-BETA"/>
    <property type="match status" value="1"/>
</dbReference>
<dbReference type="InterPro" id="IPR049720">
    <property type="entry name" value="EF1B_bsu/dsu"/>
</dbReference>
<dbReference type="InterPro" id="IPR036219">
    <property type="entry name" value="eEF-1beta-like_sf"/>
</dbReference>
<protein>
    <recommendedName>
        <fullName evidence="4">Translation elongation factor EF1B beta/delta subunit guanine nucleotide exchange domain-containing protein</fullName>
    </recommendedName>
</protein>
<evidence type="ECO:0000259" key="4">
    <source>
        <dbReference type="SMART" id="SM00888"/>
    </source>
</evidence>
<dbReference type="InterPro" id="IPR014717">
    <property type="entry name" value="Transl_elong_EF1B/ribsomal_bS6"/>
</dbReference>
<dbReference type="Gene3D" id="3.30.70.60">
    <property type="match status" value="1"/>
</dbReference>
<keyword evidence="7" id="KW-1185">Reference proteome</keyword>
<comment type="caution">
    <text evidence="6">The sequence shown here is derived from an EMBL/GenBank/DDBJ whole genome shotgun (WGS) entry which is preliminary data.</text>
</comment>
<dbReference type="SUPFAM" id="SSF47616">
    <property type="entry name" value="GST C-terminal domain-like"/>
    <property type="match status" value="1"/>
</dbReference>
<comment type="similarity">
    <text evidence="1">Belongs to the EF-1-beta/EF-1-delta family.</text>
</comment>
<dbReference type="InterPro" id="IPR036282">
    <property type="entry name" value="Glutathione-S-Trfase_C_sf"/>
</dbReference>
<dbReference type="SMART" id="SM00888">
    <property type="entry name" value="EF1_GNE"/>
    <property type="match status" value="1"/>
</dbReference>
<evidence type="ECO:0000256" key="3">
    <source>
        <dbReference type="ARBA" id="ARBA00022917"/>
    </source>
</evidence>
<dbReference type="GO" id="GO:0005085">
    <property type="term" value="F:guanyl-nucleotide exchange factor activity"/>
    <property type="evidence" value="ECO:0007669"/>
    <property type="project" value="TreeGrafter"/>
</dbReference>
<dbReference type="Pfam" id="PF00736">
    <property type="entry name" value="EF1_GNE"/>
    <property type="match status" value="1"/>
</dbReference>
<name>A0A815R3L6_ADIRI</name>
<dbReference type="GO" id="GO:0003746">
    <property type="term" value="F:translation elongation factor activity"/>
    <property type="evidence" value="ECO:0007669"/>
    <property type="project" value="UniProtKB-KW"/>
</dbReference>
<dbReference type="OrthoDB" id="331763at2759"/>